<dbReference type="EMBL" id="SORE01000007">
    <property type="protein sequence ID" value="TDY51586.1"/>
    <property type="molecule type" value="Genomic_DNA"/>
</dbReference>
<dbReference type="InterPro" id="IPR006750">
    <property type="entry name" value="YdcZ"/>
</dbReference>
<feature type="transmembrane region" description="Helical" evidence="1">
    <location>
        <begin position="94"/>
        <end position="114"/>
    </location>
</feature>
<keyword evidence="3" id="KW-1185">Reference proteome</keyword>
<accession>A0A4R8LY38</accession>
<feature type="transmembrane region" description="Helical" evidence="1">
    <location>
        <begin position="69"/>
        <end position="88"/>
    </location>
</feature>
<dbReference type="Proteomes" id="UP000295509">
    <property type="component" value="Unassembled WGS sequence"/>
</dbReference>
<keyword evidence="1" id="KW-0812">Transmembrane</keyword>
<feature type="transmembrane region" description="Helical" evidence="1">
    <location>
        <begin position="35"/>
        <end position="57"/>
    </location>
</feature>
<dbReference type="RefSeq" id="WP_134191919.1">
    <property type="nucleotide sequence ID" value="NZ_JBHLUW010000046.1"/>
</dbReference>
<dbReference type="Pfam" id="PF04657">
    <property type="entry name" value="DMT_YdcZ"/>
    <property type="match status" value="1"/>
</dbReference>
<dbReference type="OrthoDB" id="6594527at2"/>
<dbReference type="PANTHER" id="PTHR34821">
    <property type="entry name" value="INNER MEMBRANE PROTEIN YDCZ"/>
    <property type="match status" value="1"/>
</dbReference>
<sequence>MMLFIPFGLLVGAGAAVVAQNLLMARITESSSTVLIALVMNSAVGLAALATMLFFRAGSAGFGEIVGSFRLWSVLPGLLGSFFVFASITGYQRFGAATTIAVIVASQLVFGLLLDAARHGSTQHGFTSVIGATMLVTGAFLVASNRL</sequence>
<proteinExistence type="predicted"/>
<comment type="caution">
    <text evidence="2">The sequence shown here is derived from an EMBL/GenBank/DDBJ whole genome shotgun (WGS) entry which is preliminary data.</text>
</comment>
<evidence type="ECO:0000313" key="3">
    <source>
        <dbReference type="Proteomes" id="UP000295509"/>
    </source>
</evidence>
<reference evidence="2 3" key="1">
    <citation type="submission" date="2019-03" db="EMBL/GenBank/DDBJ databases">
        <title>Genomic Encyclopedia of Type Strains, Phase III (KMG-III): the genomes of soil and plant-associated and newly described type strains.</title>
        <authorList>
            <person name="Whitman W."/>
        </authorList>
    </citation>
    <scope>NUCLEOTIDE SEQUENCE [LARGE SCALE GENOMIC DNA]</scope>
    <source>
        <strain evidence="2 3">LMG 29544</strain>
    </source>
</reference>
<dbReference type="PANTHER" id="PTHR34821:SF2">
    <property type="entry name" value="INNER MEMBRANE PROTEIN YDCZ"/>
    <property type="match status" value="1"/>
</dbReference>
<organism evidence="2 3">
    <name type="scientific">Paraburkholderia rhizosphaerae</name>
    <dbReference type="NCBI Taxonomy" id="480658"/>
    <lineage>
        <taxon>Bacteria</taxon>
        <taxon>Pseudomonadati</taxon>
        <taxon>Pseudomonadota</taxon>
        <taxon>Betaproteobacteria</taxon>
        <taxon>Burkholderiales</taxon>
        <taxon>Burkholderiaceae</taxon>
        <taxon>Paraburkholderia</taxon>
    </lineage>
</organism>
<evidence type="ECO:0000256" key="1">
    <source>
        <dbReference type="SAM" id="Phobius"/>
    </source>
</evidence>
<keyword evidence="1" id="KW-1133">Transmembrane helix</keyword>
<keyword evidence="1" id="KW-0472">Membrane</keyword>
<gene>
    <name evidence="2" type="ORF">BX592_107154</name>
</gene>
<dbReference type="AlphaFoldDB" id="A0A4R8LY38"/>
<evidence type="ECO:0000313" key="2">
    <source>
        <dbReference type="EMBL" id="TDY51586.1"/>
    </source>
</evidence>
<feature type="transmembrane region" description="Helical" evidence="1">
    <location>
        <begin position="126"/>
        <end position="144"/>
    </location>
</feature>
<dbReference type="GO" id="GO:0005886">
    <property type="term" value="C:plasma membrane"/>
    <property type="evidence" value="ECO:0007669"/>
    <property type="project" value="TreeGrafter"/>
</dbReference>
<name>A0A4R8LY38_9BURK</name>
<protein>
    <submittedName>
        <fullName evidence="2">Transporter family-2 protein</fullName>
    </submittedName>
</protein>